<proteinExistence type="predicted"/>
<dbReference type="Proteomes" id="UP001219568">
    <property type="component" value="Unassembled WGS sequence"/>
</dbReference>
<reference evidence="1" key="2">
    <citation type="submission" date="2023-01" db="EMBL/GenBank/DDBJ databases">
        <authorList>
            <person name="Petersen C."/>
        </authorList>
    </citation>
    <scope>NUCLEOTIDE SEQUENCE</scope>
    <source>
        <strain evidence="1">IBT 15450</strain>
    </source>
</reference>
<keyword evidence="2" id="KW-1185">Reference proteome</keyword>
<organism evidence="1 2">
    <name type="scientific">Penicillium canescens</name>
    <dbReference type="NCBI Taxonomy" id="5083"/>
    <lineage>
        <taxon>Eukaryota</taxon>
        <taxon>Fungi</taxon>
        <taxon>Dikarya</taxon>
        <taxon>Ascomycota</taxon>
        <taxon>Pezizomycotina</taxon>
        <taxon>Eurotiomycetes</taxon>
        <taxon>Eurotiomycetidae</taxon>
        <taxon>Eurotiales</taxon>
        <taxon>Aspergillaceae</taxon>
        <taxon>Penicillium</taxon>
    </lineage>
</organism>
<dbReference type="AlphaFoldDB" id="A0AAD6I6G5"/>
<name>A0AAD6I6G5_PENCN</name>
<comment type="caution">
    <text evidence="1">The sequence shown here is derived from an EMBL/GenBank/DDBJ whole genome shotgun (WGS) entry which is preliminary data.</text>
</comment>
<evidence type="ECO:0000313" key="2">
    <source>
        <dbReference type="Proteomes" id="UP001219568"/>
    </source>
</evidence>
<sequence length="136" mass="15674">MSMYELTLAAYESSTIKLEDLPPIRAVALSSGLSADLLVENPPTLFLQVDPLKWAKHKNVKQAWGKLRDKYQLDQHAWEKATWDFSVMTIGRDWSCVGSMSKARKLGWTEYADTGDELEDTFREVFSPAEWLRRDF</sequence>
<accession>A0AAD6I6G5</accession>
<protein>
    <submittedName>
        <fullName evidence="1">NAD dependent epimerase/dehydratase family protein</fullName>
    </submittedName>
</protein>
<evidence type="ECO:0000313" key="1">
    <source>
        <dbReference type="EMBL" id="KAJ6034726.1"/>
    </source>
</evidence>
<reference evidence="1" key="1">
    <citation type="journal article" date="2023" name="IMA Fungus">
        <title>Comparative genomic study of the Penicillium genus elucidates a diverse pangenome and 15 lateral gene transfer events.</title>
        <authorList>
            <person name="Petersen C."/>
            <person name="Sorensen T."/>
            <person name="Nielsen M.R."/>
            <person name="Sondergaard T.E."/>
            <person name="Sorensen J.L."/>
            <person name="Fitzpatrick D.A."/>
            <person name="Frisvad J.C."/>
            <person name="Nielsen K.L."/>
        </authorList>
    </citation>
    <scope>NUCLEOTIDE SEQUENCE</scope>
    <source>
        <strain evidence="1">IBT 15450</strain>
    </source>
</reference>
<dbReference type="Gene3D" id="3.40.50.720">
    <property type="entry name" value="NAD(P)-binding Rossmann-like Domain"/>
    <property type="match status" value="1"/>
</dbReference>
<dbReference type="EMBL" id="JAQJZL010000010">
    <property type="protein sequence ID" value="KAJ6034726.1"/>
    <property type="molecule type" value="Genomic_DNA"/>
</dbReference>
<gene>
    <name evidence="1" type="ORF">N7460_008901</name>
</gene>